<evidence type="ECO:0000313" key="6">
    <source>
        <dbReference type="Proteomes" id="UP000887565"/>
    </source>
</evidence>
<keyword evidence="6" id="KW-1185">Reference proteome</keyword>
<accession>A0A915LAZ2</accession>
<evidence type="ECO:0000256" key="5">
    <source>
        <dbReference type="ARBA" id="ARBA00023242"/>
    </source>
</evidence>
<dbReference type="GO" id="GO:0000981">
    <property type="term" value="F:DNA-binding transcription factor activity, RNA polymerase II-specific"/>
    <property type="evidence" value="ECO:0007669"/>
    <property type="project" value="TreeGrafter"/>
</dbReference>
<dbReference type="GO" id="GO:0005634">
    <property type="term" value="C:nucleus"/>
    <property type="evidence" value="ECO:0007669"/>
    <property type="project" value="UniProtKB-SubCell"/>
</dbReference>
<dbReference type="PANTHER" id="PTHR46004:SF3">
    <property type="entry name" value="CYCLIC AMP RESPONSE ELEMENT-BINDING PROTEIN A"/>
    <property type="match status" value="1"/>
</dbReference>
<dbReference type="WBParaSite" id="nRc.2.0.1.t47533-RA">
    <property type="protein sequence ID" value="nRc.2.0.1.t47533-RA"/>
    <property type="gene ID" value="nRc.2.0.1.g47533"/>
</dbReference>
<evidence type="ECO:0000256" key="1">
    <source>
        <dbReference type="ARBA" id="ARBA00004123"/>
    </source>
</evidence>
<dbReference type="PANTHER" id="PTHR46004">
    <property type="entry name" value="CYCLIC AMP RESPONSE ELEMENT-BINDING PROTEIN A"/>
    <property type="match status" value="1"/>
</dbReference>
<keyword evidence="2" id="KW-0805">Transcription regulation</keyword>
<dbReference type="Proteomes" id="UP000887565">
    <property type="component" value="Unplaced"/>
</dbReference>
<organism evidence="6 7">
    <name type="scientific">Romanomermis culicivorax</name>
    <name type="common">Nematode worm</name>
    <dbReference type="NCBI Taxonomy" id="13658"/>
    <lineage>
        <taxon>Eukaryota</taxon>
        <taxon>Metazoa</taxon>
        <taxon>Ecdysozoa</taxon>
        <taxon>Nematoda</taxon>
        <taxon>Enoplea</taxon>
        <taxon>Dorylaimia</taxon>
        <taxon>Mermithida</taxon>
        <taxon>Mermithoidea</taxon>
        <taxon>Mermithidae</taxon>
        <taxon>Romanomermis</taxon>
    </lineage>
</organism>
<sequence>SSSLSASQNGPFVTDDVVVVTADQSNSGSSIYDEPCLTSSSSASLNDGEELWSAAGDDYSSSSPTPAPPPLSYICTVRTEKNSNHHFNLSKFAFNNVNGSYDSSLLLTSVSALNKHRSKMQDLALRHRLITNQNVKGCGQLILSAEERRTLVQEGYSIPKTLPLTKKEEEALK</sequence>
<evidence type="ECO:0000256" key="2">
    <source>
        <dbReference type="ARBA" id="ARBA00023015"/>
    </source>
</evidence>
<proteinExistence type="predicted"/>
<reference evidence="7" key="1">
    <citation type="submission" date="2022-11" db="UniProtKB">
        <authorList>
            <consortium name="WormBaseParasite"/>
        </authorList>
    </citation>
    <scope>IDENTIFICATION</scope>
</reference>
<evidence type="ECO:0000313" key="7">
    <source>
        <dbReference type="WBParaSite" id="nRc.2.0.1.t47533-RA"/>
    </source>
</evidence>
<dbReference type="AlphaFoldDB" id="A0A915LAZ2"/>
<name>A0A915LAZ2_ROMCU</name>
<comment type="subcellular location">
    <subcellularLocation>
        <location evidence="1">Nucleus</location>
    </subcellularLocation>
</comment>
<keyword evidence="4" id="KW-0804">Transcription</keyword>
<evidence type="ECO:0000256" key="4">
    <source>
        <dbReference type="ARBA" id="ARBA00023163"/>
    </source>
</evidence>
<keyword evidence="3" id="KW-0238">DNA-binding</keyword>
<dbReference type="GO" id="GO:0035497">
    <property type="term" value="F:cAMP response element binding"/>
    <property type="evidence" value="ECO:0007669"/>
    <property type="project" value="TreeGrafter"/>
</dbReference>
<evidence type="ECO:0000256" key="3">
    <source>
        <dbReference type="ARBA" id="ARBA00023125"/>
    </source>
</evidence>
<keyword evidence="5" id="KW-0539">Nucleus</keyword>
<protein>
    <submittedName>
        <fullName evidence="7">Uncharacterized protein</fullName>
    </submittedName>
</protein>